<evidence type="ECO:0000313" key="2">
    <source>
        <dbReference type="Proteomes" id="UP000297597"/>
    </source>
</evidence>
<organism evidence="1 2">
    <name type="scientific">Pelotomaculum propionicicum</name>
    <dbReference type="NCBI Taxonomy" id="258475"/>
    <lineage>
        <taxon>Bacteria</taxon>
        <taxon>Bacillati</taxon>
        <taxon>Bacillota</taxon>
        <taxon>Clostridia</taxon>
        <taxon>Eubacteriales</taxon>
        <taxon>Desulfotomaculaceae</taxon>
        <taxon>Pelotomaculum</taxon>
    </lineage>
</organism>
<comment type="caution">
    <text evidence="1">The sequence shown here is derived from an EMBL/GenBank/DDBJ whole genome shotgun (WGS) entry which is preliminary data.</text>
</comment>
<dbReference type="RefSeq" id="WP_134212164.1">
    <property type="nucleotide sequence ID" value="NZ_QFFZ01000002.1"/>
</dbReference>
<evidence type="ECO:0000313" key="1">
    <source>
        <dbReference type="EMBL" id="TEB13371.1"/>
    </source>
</evidence>
<accession>A0A4Y7RWT8</accession>
<dbReference type="EMBL" id="QFFZ01000002">
    <property type="protein sequence ID" value="TEB13371.1"/>
    <property type="molecule type" value="Genomic_DNA"/>
</dbReference>
<gene>
    <name evidence="1" type="ORF">Pmgp_00265</name>
</gene>
<keyword evidence="2" id="KW-1185">Reference proteome</keyword>
<dbReference type="OrthoDB" id="1955632at2"/>
<reference evidence="1 2" key="1">
    <citation type="journal article" date="2018" name="Environ. Microbiol.">
        <title>Novel energy conservation strategies and behaviour of Pelotomaculum schinkii driving syntrophic propionate catabolism.</title>
        <authorList>
            <person name="Hidalgo-Ahumada C.A.P."/>
            <person name="Nobu M.K."/>
            <person name="Narihiro T."/>
            <person name="Tamaki H."/>
            <person name="Liu W.T."/>
            <person name="Kamagata Y."/>
            <person name="Stams A.J.M."/>
            <person name="Imachi H."/>
            <person name="Sousa D.Z."/>
        </authorList>
    </citation>
    <scope>NUCLEOTIDE SEQUENCE [LARGE SCALE GENOMIC DNA]</scope>
    <source>
        <strain evidence="1 2">MGP</strain>
    </source>
</reference>
<proteinExistence type="predicted"/>
<dbReference type="Proteomes" id="UP000297597">
    <property type="component" value="Unassembled WGS sequence"/>
</dbReference>
<evidence type="ECO:0008006" key="3">
    <source>
        <dbReference type="Google" id="ProtNLM"/>
    </source>
</evidence>
<protein>
    <recommendedName>
        <fullName evidence="3">Head decoration protein</fullName>
    </recommendedName>
</protein>
<sequence length="325" mass="32126">MNLNSTLDTYTPDKLIADIAIPALVKGVLLQGGQGALARGTVLGKITKTIGAATPGAGNTGTGTVSDISLGAAAKIGNYVLTCTGGSNTKAAAVAAWAANAAGTGALTMADPGPLGNAVKEGVYKVVCVEPGANVGTFEVFDPDGILIGVATVAAAFASTHINFTIADGATDFIAGEGFDVTVTFTATVPANGGVFSVVDPDGVALASATVGVAYAGAINFTINDGATDFAVNDTFTIAVAASAEKYAKVNSAVLDGRELADCILAVATDTGAAIPPGAADVYAEAYKAGQFNRAALVFGGADTAATHEERLRGLGIQLSDNVAY</sequence>
<dbReference type="AlphaFoldDB" id="A0A4Y7RWT8"/>
<name>A0A4Y7RWT8_9FIRM</name>